<dbReference type="EMBL" id="JAVDWV010000004">
    <property type="protein sequence ID" value="MDR7154226.1"/>
    <property type="molecule type" value="Genomic_DNA"/>
</dbReference>
<dbReference type="PANTHER" id="PTHR43943">
    <property type="entry name" value="DEHYDROGENASE/REDUCTASE (SDR FAMILY) MEMBER 4"/>
    <property type="match status" value="1"/>
</dbReference>
<keyword evidence="4" id="KW-1185">Reference proteome</keyword>
<dbReference type="SUPFAM" id="SSF51735">
    <property type="entry name" value="NAD(P)-binding Rossmann-fold domains"/>
    <property type="match status" value="1"/>
</dbReference>
<comment type="similarity">
    <text evidence="1">Belongs to the short-chain dehydrogenases/reductases (SDR) family.</text>
</comment>
<organism evidence="3 4">
    <name type="scientific">Sphingobium xenophagum</name>
    <dbReference type="NCBI Taxonomy" id="121428"/>
    <lineage>
        <taxon>Bacteria</taxon>
        <taxon>Pseudomonadati</taxon>
        <taxon>Pseudomonadota</taxon>
        <taxon>Alphaproteobacteria</taxon>
        <taxon>Sphingomonadales</taxon>
        <taxon>Sphingomonadaceae</taxon>
        <taxon>Sphingobium</taxon>
    </lineage>
</organism>
<dbReference type="Proteomes" id="UP001267638">
    <property type="component" value="Unassembled WGS sequence"/>
</dbReference>
<dbReference type="Pfam" id="PF13561">
    <property type="entry name" value="adh_short_C2"/>
    <property type="match status" value="1"/>
</dbReference>
<name>A0ABU1WY41_SPHXE</name>
<dbReference type="InterPro" id="IPR036291">
    <property type="entry name" value="NAD(P)-bd_dom_sf"/>
</dbReference>
<proteinExistence type="inferred from homology"/>
<evidence type="ECO:0000313" key="3">
    <source>
        <dbReference type="EMBL" id="MDR7154226.1"/>
    </source>
</evidence>
<protein>
    <submittedName>
        <fullName evidence="3">NAD(P)-dependent dehydrogenase (Short-subunit alcohol dehydrogenase family)</fullName>
    </submittedName>
</protein>
<dbReference type="PRINTS" id="PR00081">
    <property type="entry name" value="GDHRDH"/>
</dbReference>
<sequence length="270" mass="29143">MDKGAGNDSRHKEEDHHMDLGLAGRKAILIGAARGIGYAVAEVLAREGCDIALTARSEDSVKDAIASLSRYGTRIIGKPINAKQAEDYKAWIDWAVAELDGVDILVPFTSAGGGMGSEKYWYNAFETDVMGPVRAVEAVIETMTQQQRGSIVLIGTTSVAEAMGGPQPYNAMKASLVTWGKQLALWHGKNGIRVNVVSPGPIEFEGGNWDMIKGTMEKFYQSQLRQHPMGRLGRPDEVAKAIAFLASDAASWCNGSHLVVDGGFTNRTQF</sequence>
<gene>
    <name evidence="3" type="ORF">J2W40_001038</name>
</gene>
<dbReference type="RefSeq" id="WP_310222355.1">
    <property type="nucleotide sequence ID" value="NZ_JAVDWV010000004.1"/>
</dbReference>
<accession>A0ABU1WY41</accession>
<keyword evidence="2" id="KW-0560">Oxidoreductase</keyword>
<dbReference type="PANTHER" id="PTHR43943:SF17">
    <property type="entry name" value="3-PHENYLPROPIONATE-DIHYDRODIOL_CINNAMIC ACID-DIHYDRODIOL DEHYDROGENASE"/>
    <property type="match status" value="1"/>
</dbReference>
<evidence type="ECO:0000256" key="2">
    <source>
        <dbReference type="ARBA" id="ARBA00023002"/>
    </source>
</evidence>
<evidence type="ECO:0000313" key="4">
    <source>
        <dbReference type="Proteomes" id="UP001267638"/>
    </source>
</evidence>
<reference evidence="3 4" key="1">
    <citation type="submission" date="2023-07" db="EMBL/GenBank/DDBJ databases">
        <title>Sorghum-associated microbial communities from plants grown in Nebraska, USA.</title>
        <authorList>
            <person name="Schachtman D."/>
        </authorList>
    </citation>
    <scope>NUCLEOTIDE SEQUENCE [LARGE SCALE GENOMIC DNA]</scope>
    <source>
        <strain evidence="3 4">4256</strain>
    </source>
</reference>
<dbReference type="Gene3D" id="3.40.50.720">
    <property type="entry name" value="NAD(P)-binding Rossmann-like Domain"/>
    <property type="match status" value="1"/>
</dbReference>
<comment type="caution">
    <text evidence="3">The sequence shown here is derived from an EMBL/GenBank/DDBJ whole genome shotgun (WGS) entry which is preliminary data.</text>
</comment>
<dbReference type="InterPro" id="IPR002347">
    <property type="entry name" value="SDR_fam"/>
</dbReference>
<evidence type="ECO:0000256" key="1">
    <source>
        <dbReference type="ARBA" id="ARBA00006484"/>
    </source>
</evidence>